<dbReference type="HOGENOM" id="CLU_005391_5_1_6"/>
<evidence type="ECO:0000256" key="1">
    <source>
        <dbReference type="ARBA" id="ARBA00009986"/>
    </source>
</evidence>
<dbReference type="PANTHER" id="PTHR42991">
    <property type="entry name" value="ALDEHYDE DEHYDROGENASE"/>
    <property type="match status" value="1"/>
</dbReference>
<gene>
    <name evidence="6" type="ORF">Metal_0255</name>
</gene>
<accession>H8GLB9</accession>
<dbReference type="EMBL" id="CM001475">
    <property type="protein sequence ID" value="EIC28118.1"/>
    <property type="molecule type" value="Genomic_DNA"/>
</dbReference>
<evidence type="ECO:0000259" key="5">
    <source>
        <dbReference type="Pfam" id="PF00171"/>
    </source>
</evidence>
<keyword evidence="2 4" id="KW-0560">Oxidoreductase</keyword>
<feature type="active site" evidence="3">
    <location>
        <position position="252"/>
    </location>
</feature>
<dbReference type="GO" id="GO:0008911">
    <property type="term" value="F:lactaldehyde dehydrogenase (NAD+) activity"/>
    <property type="evidence" value="ECO:0007669"/>
    <property type="project" value="TreeGrafter"/>
</dbReference>
<evidence type="ECO:0000313" key="6">
    <source>
        <dbReference type="EMBL" id="EIC28118.1"/>
    </source>
</evidence>
<dbReference type="InterPro" id="IPR016163">
    <property type="entry name" value="Ald_DH_C"/>
</dbReference>
<keyword evidence="7" id="KW-1185">Reference proteome</keyword>
<dbReference type="PANTHER" id="PTHR42991:SF1">
    <property type="entry name" value="ALDEHYDE DEHYDROGENASE"/>
    <property type="match status" value="1"/>
</dbReference>
<reference evidence="6 7" key="1">
    <citation type="journal article" date="2013" name="Genome Announc.">
        <title>Genome Sequence of the Obligate Gammaproteobacterial Methanotroph Methylomicrobium album Strain BG8.</title>
        <authorList>
            <person name="Kits K.D."/>
            <person name="Kalyuzhnaya M.G."/>
            <person name="Klotz M.G."/>
            <person name="Jetten M.S."/>
            <person name="Op den Camp H.J."/>
            <person name="Vuilleumier S."/>
            <person name="Bringel F."/>
            <person name="Dispirito A.A."/>
            <person name="Murrell J.C."/>
            <person name="Bruce D."/>
            <person name="Cheng J.F."/>
            <person name="Copeland A."/>
            <person name="Goodwin L."/>
            <person name="Hauser L."/>
            <person name="Lajus A."/>
            <person name="Land M.L."/>
            <person name="Lapidus A."/>
            <person name="Lucas S."/>
            <person name="Medigue C."/>
            <person name="Pitluck S."/>
            <person name="Woyke T."/>
            <person name="Zeytun A."/>
            <person name="Stein L.Y."/>
        </authorList>
    </citation>
    <scope>NUCLEOTIDE SEQUENCE [LARGE SCALE GENOMIC DNA]</scope>
    <source>
        <strain evidence="6 7">BG8</strain>
    </source>
</reference>
<dbReference type="RefSeq" id="WP_005368840.1">
    <property type="nucleotide sequence ID" value="NZ_CM001475.1"/>
</dbReference>
<dbReference type="Gene3D" id="3.40.309.10">
    <property type="entry name" value="Aldehyde Dehydrogenase, Chain A, domain 2"/>
    <property type="match status" value="1"/>
</dbReference>
<dbReference type="Proteomes" id="UP000005090">
    <property type="component" value="Chromosome"/>
</dbReference>
<dbReference type="AlphaFoldDB" id="H8GLB9"/>
<dbReference type="Gene3D" id="3.40.605.10">
    <property type="entry name" value="Aldehyde Dehydrogenase, Chain A, domain 1"/>
    <property type="match status" value="1"/>
</dbReference>
<evidence type="ECO:0000256" key="4">
    <source>
        <dbReference type="RuleBase" id="RU003345"/>
    </source>
</evidence>
<dbReference type="Pfam" id="PF00171">
    <property type="entry name" value="Aldedh"/>
    <property type="match status" value="1"/>
</dbReference>
<dbReference type="PROSITE" id="PS00687">
    <property type="entry name" value="ALDEHYDE_DEHYDR_GLU"/>
    <property type="match status" value="1"/>
</dbReference>
<dbReference type="InterPro" id="IPR051020">
    <property type="entry name" value="ALDH-related_metabolic_enz"/>
</dbReference>
<protein>
    <submittedName>
        <fullName evidence="6">NAD-dependent aldehyde dehydrogenase</fullName>
    </submittedName>
</protein>
<dbReference type="InterPro" id="IPR015590">
    <property type="entry name" value="Aldehyde_DH_dom"/>
</dbReference>
<dbReference type="STRING" id="686340.Metal_0255"/>
<proteinExistence type="inferred from homology"/>
<dbReference type="SUPFAM" id="SSF53720">
    <property type="entry name" value="ALDH-like"/>
    <property type="match status" value="1"/>
</dbReference>
<comment type="similarity">
    <text evidence="1 4">Belongs to the aldehyde dehydrogenase family.</text>
</comment>
<dbReference type="InterPro" id="IPR016161">
    <property type="entry name" value="Ald_DH/histidinol_DH"/>
</dbReference>
<evidence type="ECO:0000256" key="3">
    <source>
        <dbReference type="PROSITE-ProRule" id="PRU10007"/>
    </source>
</evidence>
<dbReference type="InterPro" id="IPR016162">
    <property type="entry name" value="Ald_DH_N"/>
</dbReference>
<dbReference type="FunFam" id="3.40.605.10:FF:000063">
    <property type="entry name" value="Succinate-semialdehyde dehydrogenase, mitochondrial"/>
    <property type="match status" value="1"/>
</dbReference>
<dbReference type="InterPro" id="IPR029510">
    <property type="entry name" value="Ald_DH_CS_GLU"/>
</dbReference>
<evidence type="ECO:0000256" key="2">
    <source>
        <dbReference type="ARBA" id="ARBA00023002"/>
    </source>
</evidence>
<organism evidence="6 7">
    <name type="scientific">Methylomicrobium album BG8</name>
    <dbReference type="NCBI Taxonomy" id="686340"/>
    <lineage>
        <taxon>Bacteria</taxon>
        <taxon>Pseudomonadati</taxon>
        <taxon>Pseudomonadota</taxon>
        <taxon>Gammaproteobacteria</taxon>
        <taxon>Methylococcales</taxon>
        <taxon>Methylococcaceae</taxon>
        <taxon>Methylomicrobium</taxon>
    </lineage>
</organism>
<dbReference type="eggNOG" id="COG1012">
    <property type="taxonomic scope" value="Bacteria"/>
</dbReference>
<sequence>MADIQQSPHPIYVAGEFKTAVDTLAVFSPYTQQCVFRTFTAGADEYEAAVTAACAARRSMRDLPVYERFRILAETAQGILAHRDELAVIMAREAGKPLKTANTEIERAAQTFQTAAEEAKRLPGEVLSIDWHRSGLHKDAIVNYFPVGAVAAITPFNFPLNLVAHKIAPAIAAGCPIVVKPASKTPITALTLAKIIDRAGLPKGALSVLPMDRAGGNRLVTDPRFALLSFTGSAENGWKMKQQAGKKKVLLELGGNAALIVSQDADVAAAAAKAVEGGFTYAGQSCIHTQRIYVERPVFEPFVSHFLDTMVKWVIGDPEKPDTDLSVMISERHAMRIESWVKEAVAGGATLLAGGTRQGCLYAPTVLTGVHRGMKVYAQEAFAPLVVIEPFTDFKVAVNAVNASNFGLQAGLFTFDSRQIRYAFQNLDVGGVLVNEAPSFRADHMPYGGVKDSGLGREGPKYAMMEMLEPKILVTDHRSGL</sequence>
<name>H8GLB9_METAL</name>
<evidence type="ECO:0000313" key="7">
    <source>
        <dbReference type="Proteomes" id="UP000005090"/>
    </source>
</evidence>
<feature type="domain" description="Aldehyde dehydrogenase" evidence="5">
    <location>
        <begin position="22"/>
        <end position="471"/>
    </location>
</feature>